<evidence type="ECO:0000256" key="5">
    <source>
        <dbReference type="SAM" id="MobiDB-lite"/>
    </source>
</evidence>
<evidence type="ECO:0000256" key="2">
    <source>
        <dbReference type="ARBA" id="ARBA00023125"/>
    </source>
</evidence>
<accession>A0A1B0FHQ7</accession>
<evidence type="ECO:0000256" key="3">
    <source>
        <dbReference type="ARBA" id="ARBA00023163"/>
    </source>
</evidence>
<dbReference type="VEuPathDB" id="VectorBase:GMOY003325"/>
<evidence type="ECO:0000256" key="4">
    <source>
        <dbReference type="ARBA" id="ARBA00023242"/>
    </source>
</evidence>
<feature type="compositionally biased region" description="Basic and acidic residues" evidence="5">
    <location>
        <begin position="62"/>
        <end position="80"/>
    </location>
</feature>
<evidence type="ECO:0000256" key="1">
    <source>
        <dbReference type="ARBA" id="ARBA00023015"/>
    </source>
</evidence>
<feature type="region of interest" description="Disordered" evidence="5">
    <location>
        <begin position="62"/>
        <end position="97"/>
    </location>
</feature>
<feature type="compositionally biased region" description="Polar residues" evidence="5">
    <location>
        <begin position="81"/>
        <end position="97"/>
    </location>
</feature>
<keyword evidence="3" id="KW-0804">Transcription</keyword>
<sequence>MGLKVARHAAGLERIAEELMGLRKWKQYQETLMRSYLNSEQFVAIIDDNAIIQKKDLDKLADTEDNNHREQKDRETDNRFSESNNYPQKQQQQASQNLTQISCVEHNSSFTESLANNNNITPNTLKANIDLELPVSPSQQQQQQQPQSPTSQTHTEPEPIDWKPNDKCYFCINGKLLTVNAKGELVAESGPTGSETDHMQRLDCDTDSNESSTLTANVNNLPFTGGPLTESNRITLNKLLTPHLKTMTSMDSMAVRLAAIQSISGQLLPKIMVDDDDGADEDDDNDDDDDE</sequence>
<feature type="compositionally biased region" description="Low complexity" evidence="5">
    <location>
        <begin position="136"/>
        <end position="153"/>
    </location>
</feature>
<organism evidence="6 7">
    <name type="scientific">Glossina morsitans morsitans</name>
    <name type="common">Savannah tsetse fly</name>
    <dbReference type="NCBI Taxonomy" id="37546"/>
    <lineage>
        <taxon>Eukaryota</taxon>
        <taxon>Metazoa</taxon>
        <taxon>Ecdysozoa</taxon>
        <taxon>Arthropoda</taxon>
        <taxon>Hexapoda</taxon>
        <taxon>Insecta</taxon>
        <taxon>Pterygota</taxon>
        <taxon>Neoptera</taxon>
        <taxon>Endopterygota</taxon>
        <taxon>Diptera</taxon>
        <taxon>Brachycera</taxon>
        <taxon>Muscomorpha</taxon>
        <taxon>Hippoboscoidea</taxon>
        <taxon>Glossinidae</taxon>
        <taxon>Glossina</taxon>
    </lineage>
</organism>
<dbReference type="EnsemblMetazoa" id="GMOY003325-RA">
    <property type="protein sequence ID" value="GMOY003325-PA"/>
    <property type="gene ID" value="GMOY003325"/>
</dbReference>
<feature type="region of interest" description="Disordered" evidence="5">
    <location>
        <begin position="135"/>
        <end position="161"/>
    </location>
</feature>
<keyword evidence="2" id="KW-0238">DNA-binding</keyword>
<dbReference type="GO" id="GO:0005634">
    <property type="term" value="C:nucleus"/>
    <property type="evidence" value="ECO:0007669"/>
    <property type="project" value="TreeGrafter"/>
</dbReference>
<dbReference type="Proteomes" id="UP000092444">
    <property type="component" value="Unassembled WGS sequence"/>
</dbReference>
<evidence type="ECO:0000313" key="7">
    <source>
        <dbReference type="Proteomes" id="UP000092444"/>
    </source>
</evidence>
<keyword evidence="4" id="KW-0539">Nucleus</keyword>
<keyword evidence="7" id="KW-1185">Reference proteome</keyword>
<evidence type="ECO:0000313" key="6">
    <source>
        <dbReference type="EnsemblMetazoa" id="GMOY003325-PA"/>
    </source>
</evidence>
<dbReference type="GO" id="GO:0006357">
    <property type="term" value="P:regulation of transcription by RNA polymerase II"/>
    <property type="evidence" value="ECO:0007669"/>
    <property type="project" value="TreeGrafter"/>
</dbReference>
<dbReference type="GO" id="GO:0003677">
    <property type="term" value="F:DNA binding"/>
    <property type="evidence" value="ECO:0007669"/>
    <property type="project" value="UniProtKB-KW"/>
</dbReference>
<protein>
    <submittedName>
        <fullName evidence="6">Uncharacterized protein</fullName>
    </submittedName>
</protein>
<dbReference type="EMBL" id="CCAG010010526">
    <property type="status" value="NOT_ANNOTATED_CDS"/>
    <property type="molecule type" value="Genomic_DNA"/>
</dbReference>
<dbReference type="AlphaFoldDB" id="A0A1B0FHQ7"/>
<proteinExistence type="predicted"/>
<keyword evidence="1" id="KW-0805">Transcription regulation</keyword>
<reference evidence="6" key="1">
    <citation type="submission" date="2020-05" db="UniProtKB">
        <authorList>
            <consortium name="EnsemblMetazoa"/>
        </authorList>
    </citation>
    <scope>IDENTIFICATION</scope>
    <source>
        <strain evidence="6">Yale</strain>
    </source>
</reference>
<name>A0A1B0FHQ7_GLOMM</name>
<dbReference type="PANTHER" id="PTHR21545">
    <property type="entry name" value="TRANSCRIPTION FACTOR MLR1/2"/>
    <property type="match status" value="1"/>
</dbReference>
<dbReference type="PANTHER" id="PTHR21545:SF13">
    <property type="entry name" value="ECDYSONE-INDUCED PROTEIN 93F, ISOFORM C"/>
    <property type="match status" value="1"/>
</dbReference>